<protein>
    <recommendedName>
        <fullName evidence="3">Phage tail protein</fullName>
    </recommendedName>
</protein>
<comment type="caution">
    <text evidence="1">The sequence shown here is derived from an EMBL/GenBank/DDBJ whole genome shotgun (WGS) entry which is preliminary data.</text>
</comment>
<evidence type="ECO:0008006" key="3">
    <source>
        <dbReference type="Google" id="ProtNLM"/>
    </source>
</evidence>
<reference evidence="1 2" key="2">
    <citation type="submission" date="2020-03" db="EMBL/GenBank/DDBJ databases">
        <title>Campylobacter portucalensis sp. nov., a new species of Campylobacter isolated from the reproductive tract of bulls.</title>
        <authorList>
            <person name="Silva M.F."/>
            <person name="Pereira G."/>
            <person name="Carneiro C."/>
            <person name="Hemphill A."/>
            <person name="Mateus L."/>
            <person name="Lopes-Da-Costa L."/>
            <person name="Silva E."/>
        </authorList>
    </citation>
    <scope>NUCLEOTIDE SEQUENCE [LARGE SCALE GENOMIC DNA]</scope>
    <source>
        <strain evidence="1 2">FMV-PI01</strain>
    </source>
</reference>
<reference evidence="1 2" key="1">
    <citation type="submission" date="2019-09" db="EMBL/GenBank/DDBJ databases">
        <authorList>
            <person name="Silva M."/>
            <person name="Pereira G."/>
            <person name="Lopes-Da-Costa L."/>
            <person name="Silva E."/>
        </authorList>
    </citation>
    <scope>NUCLEOTIDE SEQUENCE [LARGE SCALE GENOMIC DNA]</scope>
    <source>
        <strain evidence="1 2">FMV-PI01</strain>
    </source>
</reference>
<gene>
    <name evidence="1" type="ORF">F1B92_05685</name>
</gene>
<organism evidence="1 2">
    <name type="scientific">Campylobacter portucalensis</name>
    <dbReference type="NCBI Taxonomy" id="2608384"/>
    <lineage>
        <taxon>Bacteria</taxon>
        <taxon>Pseudomonadati</taxon>
        <taxon>Campylobacterota</taxon>
        <taxon>Epsilonproteobacteria</taxon>
        <taxon>Campylobacterales</taxon>
        <taxon>Campylobacteraceae</taxon>
        <taxon>Campylobacter</taxon>
    </lineage>
</organism>
<dbReference type="AlphaFoldDB" id="A0A6L5WIA9"/>
<dbReference type="Proteomes" id="UP000476338">
    <property type="component" value="Unassembled WGS sequence"/>
</dbReference>
<evidence type="ECO:0000313" key="1">
    <source>
        <dbReference type="EMBL" id="MSN96656.1"/>
    </source>
</evidence>
<dbReference type="RefSeq" id="WP_154570923.1">
    <property type="nucleotide sequence ID" value="NZ_VWSJ01000023.1"/>
</dbReference>
<dbReference type="EMBL" id="VWSJ01000023">
    <property type="protein sequence ID" value="MSN96656.1"/>
    <property type="molecule type" value="Genomic_DNA"/>
</dbReference>
<evidence type="ECO:0000313" key="2">
    <source>
        <dbReference type="Proteomes" id="UP000476338"/>
    </source>
</evidence>
<accession>A0A6L5WIA9</accession>
<dbReference type="InterPro" id="IPR006498">
    <property type="entry name" value="Tail_tube"/>
</dbReference>
<sequence length="48" mass="5358">MKRVAPQIIQEANVFINGKGYLGISKNVKIPTLEWEMIENKGAVTTNL</sequence>
<proteinExistence type="predicted"/>
<keyword evidence="2" id="KW-1185">Reference proteome</keyword>
<dbReference type="Pfam" id="PF04985">
    <property type="entry name" value="Phage_tube"/>
    <property type="match status" value="1"/>
</dbReference>
<name>A0A6L5WIA9_9BACT</name>